<feature type="transmembrane region" description="Helical" evidence="5">
    <location>
        <begin position="179"/>
        <end position="199"/>
    </location>
</feature>
<sequence length="263" mass="27234">MTENRFAPGTFDPDPRPAPVPRMLAAQFALELRLLLRNGEQLLLTMFIPITLLVGLTLLPLGSFGPNRAATFVPAIVALAVISTAFTGQAIAVAFDRRYGALKRLGATALPVWGIIAGKSLAVVTVVILQSVVLGAIGAALGWRPPLAGLALGAVIIAAGTAVFAALGLLLGGTLRAEIVLALANLLWFVFAGLGALTVEGQSGEDAMVPSAVAWIARLTPSGALTEALSQAMTLSVDWFGLAVLAVWGAVAAVCALRWFRFT</sequence>
<protein>
    <submittedName>
        <fullName evidence="7">Multidrug ABC transporter permease</fullName>
    </submittedName>
</protein>
<keyword evidence="8" id="KW-1185">Reference proteome</keyword>
<feature type="transmembrane region" description="Helical" evidence="5">
    <location>
        <begin position="147"/>
        <end position="172"/>
    </location>
</feature>
<dbReference type="EMBL" id="AP022570">
    <property type="protein sequence ID" value="BBX52013.1"/>
    <property type="molecule type" value="Genomic_DNA"/>
</dbReference>
<evidence type="ECO:0000256" key="2">
    <source>
        <dbReference type="ARBA" id="ARBA00022692"/>
    </source>
</evidence>
<name>A0A6N4VD19_9MYCO</name>
<dbReference type="RefSeq" id="WP_163675055.1">
    <property type="nucleotide sequence ID" value="NZ_AP022570.1"/>
</dbReference>
<dbReference type="InterPro" id="IPR051784">
    <property type="entry name" value="Nod_factor_ABC_transporter"/>
</dbReference>
<feature type="domain" description="ABC-2 type transporter transmembrane" evidence="6">
    <location>
        <begin position="69"/>
        <end position="254"/>
    </location>
</feature>
<dbReference type="GO" id="GO:0046677">
    <property type="term" value="P:response to antibiotic"/>
    <property type="evidence" value="ECO:0007669"/>
    <property type="project" value="InterPro"/>
</dbReference>
<dbReference type="Proteomes" id="UP000466785">
    <property type="component" value="Chromosome"/>
</dbReference>
<gene>
    <name evidence="7" type="ORF">MPOR_30390</name>
</gene>
<dbReference type="NCBIfam" id="TIGR00025">
    <property type="entry name" value="Mtu_efflux"/>
    <property type="match status" value="1"/>
</dbReference>
<keyword evidence="3 5" id="KW-1133">Transmembrane helix</keyword>
<dbReference type="InterPro" id="IPR004377">
    <property type="entry name" value="ABC_transpt_DrrB/DrrC"/>
</dbReference>
<evidence type="ECO:0000256" key="1">
    <source>
        <dbReference type="ARBA" id="ARBA00004141"/>
    </source>
</evidence>
<evidence type="ECO:0000256" key="4">
    <source>
        <dbReference type="ARBA" id="ARBA00023136"/>
    </source>
</evidence>
<keyword evidence="4 5" id="KW-0472">Membrane</keyword>
<comment type="subcellular location">
    <subcellularLocation>
        <location evidence="1">Membrane</location>
        <topology evidence="1">Multi-pass membrane protein</topology>
    </subcellularLocation>
</comment>
<feature type="transmembrane region" description="Helical" evidence="5">
    <location>
        <begin position="42"/>
        <end position="61"/>
    </location>
</feature>
<dbReference type="PANTHER" id="PTHR43229">
    <property type="entry name" value="NODULATION PROTEIN J"/>
    <property type="match status" value="1"/>
</dbReference>
<evidence type="ECO:0000259" key="6">
    <source>
        <dbReference type="Pfam" id="PF12698"/>
    </source>
</evidence>
<feature type="transmembrane region" description="Helical" evidence="5">
    <location>
        <begin position="116"/>
        <end position="141"/>
    </location>
</feature>
<dbReference type="GO" id="GO:1900753">
    <property type="term" value="P:doxorubicin transport"/>
    <property type="evidence" value="ECO:0007669"/>
    <property type="project" value="InterPro"/>
</dbReference>
<evidence type="ECO:0000256" key="5">
    <source>
        <dbReference type="SAM" id="Phobius"/>
    </source>
</evidence>
<proteinExistence type="predicted"/>
<dbReference type="InterPro" id="IPR013525">
    <property type="entry name" value="ABC2_TM"/>
</dbReference>
<organism evidence="7 8">
    <name type="scientific">Mycolicibacterium poriferae</name>
    <dbReference type="NCBI Taxonomy" id="39694"/>
    <lineage>
        <taxon>Bacteria</taxon>
        <taxon>Bacillati</taxon>
        <taxon>Actinomycetota</taxon>
        <taxon>Actinomycetes</taxon>
        <taxon>Mycobacteriales</taxon>
        <taxon>Mycobacteriaceae</taxon>
        <taxon>Mycolicibacterium</taxon>
    </lineage>
</organism>
<dbReference type="GO" id="GO:0016020">
    <property type="term" value="C:membrane"/>
    <property type="evidence" value="ECO:0007669"/>
    <property type="project" value="UniProtKB-SubCell"/>
</dbReference>
<feature type="transmembrane region" description="Helical" evidence="5">
    <location>
        <begin position="239"/>
        <end position="260"/>
    </location>
</feature>
<evidence type="ECO:0000256" key="3">
    <source>
        <dbReference type="ARBA" id="ARBA00022989"/>
    </source>
</evidence>
<dbReference type="KEGG" id="mpof:MPOR_30390"/>
<feature type="transmembrane region" description="Helical" evidence="5">
    <location>
        <begin position="73"/>
        <end position="95"/>
    </location>
</feature>
<dbReference type="PANTHER" id="PTHR43229:SF2">
    <property type="entry name" value="NODULATION PROTEIN J"/>
    <property type="match status" value="1"/>
</dbReference>
<accession>A0A6N4VD19</accession>
<keyword evidence="2 5" id="KW-0812">Transmembrane</keyword>
<dbReference type="GO" id="GO:0140359">
    <property type="term" value="F:ABC-type transporter activity"/>
    <property type="evidence" value="ECO:0007669"/>
    <property type="project" value="InterPro"/>
</dbReference>
<evidence type="ECO:0000313" key="7">
    <source>
        <dbReference type="EMBL" id="BBX52013.1"/>
    </source>
</evidence>
<reference evidence="7 8" key="1">
    <citation type="journal article" date="2019" name="Emerg. Microbes Infect.">
        <title>Comprehensive subspecies identification of 175 nontuberculous mycobacteria species based on 7547 genomic profiles.</title>
        <authorList>
            <person name="Matsumoto Y."/>
            <person name="Kinjo T."/>
            <person name="Motooka D."/>
            <person name="Nabeya D."/>
            <person name="Jung N."/>
            <person name="Uechi K."/>
            <person name="Horii T."/>
            <person name="Iida T."/>
            <person name="Fujita J."/>
            <person name="Nakamura S."/>
        </authorList>
    </citation>
    <scope>NUCLEOTIDE SEQUENCE [LARGE SCALE GENOMIC DNA]</scope>
    <source>
        <strain evidence="7 8">JCM 12603</strain>
    </source>
</reference>
<dbReference type="AlphaFoldDB" id="A0A6N4VD19"/>
<dbReference type="Pfam" id="PF12698">
    <property type="entry name" value="ABC2_membrane_3"/>
    <property type="match status" value="1"/>
</dbReference>
<evidence type="ECO:0000313" key="8">
    <source>
        <dbReference type="Proteomes" id="UP000466785"/>
    </source>
</evidence>
<dbReference type="GO" id="GO:0043215">
    <property type="term" value="P:daunorubicin transport"/>
    <property type="evidence" value="ECO:0007669"/>
    <property type="project" value="InterPro"/>
</dbReference>